<feature type="coiled-coil region" evidence="1">
    <location>
        <begin position="517"/>
        <end position="629"/>
    </location>
</feature>
<keyword evidence="1" id="KW-0175">Coiled coil</keyword>
<reference evidence="3 4" key="1">
    <citation type="submission" date="2018-05" db="EMBL/GenBank/DDBJ databases">
        <title>Mucilaginibacter hurinus sp. nov., isolated from briquette warehouse soil.</title>
        <authorList>
            <person name="Choi L."/>
        </authorList>
    </citation>
    <scope>NUCLEOTIDE SEQUENCE [LARGE SCALE GENOMIC DNA]</scope>
    <source>
        <strain evidence="3 4">ZR32</strain>
    </source>
</reference>
<comment type="caution">
    <text evidence="3">The sequence shown here is derived from an EMBL/GenBank/DDBJ whole genome shotgun (WGS) entry which is preliminary data.</text>
</comment>
<protein>
    <submittedName>
        <fullName evidence="3">Uncharacterized protein</fullName>
    </submittedName>
</protein>
<feature type="region of interest" description="Disordered" evidence="2">
    <location>
        <begin position="418"/>
        <end position="447"/>
    </location>
</feature>
<accession>A0A367GKF1</accession>
<name>A0A367GKF1_9SPHI</name>
<sequence length="853" mass="92803">MADITKKILIDVSVKNGKDIAYTVAEAKQLLENLDNIPLSVKAIDTAMEGLNNSRLTAKVKDVETYNAALGALKTKAAEAKGEIDAFGDQVPDNNKKKFFEDLNSIMEAGTAISSIAITLGADQAKVEALVAKAMAVTTVATQAKTVAKGVLAAVELAEQLRLKTQIALQTAYNAVVGTSVGVIRAFKLALASTGVGLFLIAIGTLAAYWDEIKEAVSGVTSGQKKLLETARQNTEAEKEKLNHIGNQENVLKLQGKSERDILGMKVKQTEAAITAYENQLRSQGKIDEAQIKTSARNKEILSGIITFLNLPMMILLKTADKVMELLGKGKTNYAGELSDYLASFVFDPEKVAADAKAVKKDTEQAIADLRNQRAGFQLSINQIDKDAAAKKVETGKKSNEDAKKLDEELEKNKLEQLQKTRSANEQEAESIKRKYDDLEKRARGNKDQLKQIAEQRKFDVDALEAKIKKENDQRALDEANEQRDREIETFQKKLSTIKANADEENKLREQILDTQRQKELAKLDLSKQEKDKIEQKYRDLAQENKDAYKAAKNKEELDNLKKTAEDVEKDPNANLDDKFKAKQDVLDEEMQQAIDAANNKEEAILAIKADYKQKTIQLEEDKAAAEKALRDNFLKESGDAVDSLGQILGKQSGLYKAAFRAQQVATVANIVVNTQKEISGIFSSHSTMGPFGTIISIAKAVAAGIRAAKAIAAVKAQKFNRGGVFWSDGGGSMVTGPGSGTSDSINARLSNGETVINARSSAMFTRELNAINVAGGGRPLIRTSAPVAALAAGGVFDGGYSANFQTPSIDYQAMGDVVGQALVRNFPQVYVDVVDVTTKQNLVAKTEERVVY</sequence>
<gene>
    <name evidence="3" type="ORF">DJ568_15495</name>
</gene>
<dbReference type="Proteomes" id="UP000253209">
    <property type="component" value="Unassembled WGS sequence"/>
</dbReference>
<dbReference type="EMBL" id="QGDC01000009">
    <property type="protein sequence ID" value="RCH53942.1"/>
    <property type="molecule type" value="Genomic_DNA"/>
</dbReference>
<evidence type="ECO:0000256" key="1">
    <source>
        <dbReference type="SAM" id="Coils"/>
    </source>
</evidence>
<organism evidence="3 4">
    <name type="scientific">Mucilaginibacter hurinus</name>
    <dbReference type="NCBI Taxonomy" id="2201324"/>
    <lineage>
        <taxon>Bacteria</taxon>
        <taxon>Pseudomonadati</taxon>
        <taxon>Bacteroidota</taxon>
        <taxon>Sphingobacteriia</taxon>
        <taxon>Sphingobacteriales</taxon>
        <taxon>Sphingobacteriaceae</taxon>
        <taxon>Mucilaginibacter</taxon>
    </lineage>
</organism>
<keyword evidence="4" id="KW-1185">Reference proteome</keyword>
<evidence type="ECO:0000313" key="4">
    <source>
        <dbReference type="Proteomes" id="UP000253209"/>
    </source>
</evidence>
<evidence type="ECO:0000313" key="3">
    <source>
        <dbReference type="EMBL" id="RCH53942.1"/>
    </source>
</evidence>
<dbReference type="OrthoDB" id="780707at2"/>
<proteinExistence type="predicted"/>
<dbReference type="RefSeq" id="WP_114006205.1">
    <property type="nucleotide sequence ID" value="NZ_QGDC01000009.1"/>
</dbReference>
<dbReference type="AlphaFoldDB" id="A0A367GKF1"/>
<evidence type="ECO:0000256" key="2">
    <source>
        <dbReference type="SAM" id="MobiDB-lite"/>
    </source>
</evidence>